<protein>
    <submittedName>
        <fullName evidence="1">Helix-turn-helix domain-containing protein</fullName>
    </submittedName>
</protein>
<dbReference type="SUPFAM" id="SSF47413">
    <property type="entry name" value="lambda repressor-like DNA-binding domains"/>
    <property type="match status" value="1"/>
</dbReference>
<keyword evidence="2" id="KW-1185">Reference proteome</keyword>
<dbReference type="InterPro" id="IPR010982">
    <property type="entry name" value="Lambda_DNA-bd_dom_sf"/>
</dbReference>
<evidence type="ECO:0000313" key="2">
    <source>
        <dbReference type="Proteomes" id="UP001218629"/>
    </source>
</evidence>
<dbReference type="EMBL" id="CP095749">
    <property type="protein sequence ID" value="WEB38568.1"/>
    <property type="molecule type" value="Genomic_DNA"/>
</dbReference>
<reference evidence="1 2" key="1">
    <citation type="submission" date="2022-03" db="EMBL/GenBank/DDBJ databases">
        <title>Streptomyces yunnanensis P86,complete genome.</title>
        <authorList>
            <person name="Chen S."/>
            <person name="Zhang Q."/>
        </authorList>
    </citation>
    <scope>NUCLEOTIDE SEQUENCE [LARGE SCALE GENOMIC DNA]</scope>
    <source>
        <strain evidence="1 2">P86</strain>
    </source>
</reference>
<accession>A0ABY8A1B3</accession>
<proteinExistence type="predicted"/>
<dbReference type="RefSeq" id="WP_275306297.1">
    <property type="nucleotide sequence ID" value="NZ_CP095749.1"/>
</dbReference>
<dbReference type="Proteomes" id="UP001218629">
    <property type="component" value="Chromosome"/>
</dbReference>
<gene>
    <name evidence="1" type="ORF">MOV08_04125</name>
</gene>
<dbReference type="InterPro" id="IPR001387">
    <property type="entry name" value="Cro/C1-type_HTH"/>
</dbReference>
<dbReference type="Gene3D" id="1.10.260.40">
    <property type="entry name" value="lambda repressor-like DNA-binding domains"/>
    <property type="match status" value="1"/>
</dbReference>
<organism evidence="1 2">
    <name type="scientific">Streptomyces yunnanensis</name>
    <dbReference type="NCBI Taxonomy" id="156453"/>
    <lineage>
        <taxon>Bacteria</taxon>
        <taxon>Bacillati</taxon>
        <taxon>Actinomycetota</taxon>
        <taxon>Actinomycetes</taxon>
        <taxon>Kitasatosporales</taxon>
        <taxon>Streptomycetaceae</taxon>
        <taxon>Streptomyces</taxon>
    </lineage>
</organism>
<name>A0ABY8A1B3_9ACTN</name>
<sequence>MSEHIGTRVRIARSAAGLTQVEMAGLLGRSEHWVQDVEAGRLTLDRYSLITAIAEAVSNCQNL</sequence>
<dbReference type="Pfam" id="PF13560">
    <property type="entry name" value="HTH_31"/>
    <property type="match status" value="1"/>
</dbReference>
<evidence type="ECO:0000313" key="1">
    <source>
        <dbReference type="EMBL" id="WEB38568.1"/>
    </source>
</evidence>
<dbReference type="CDD" id="cd00093">
    <property type="entry name" value="HTH_XRE"/>
    <property type="match status" value="1"/>
</dbReference>